<dbReference type="InterPro" id="IPR050640">
    <property type="entry name" value="Bact_2-comp_sensor_kinase"/>
</dbReference>
<dbReference type="Gene3D" id="2.60.40.2380">
    <property type="match status" value="1"/>
</dbReference>
<dbReference type="AlphaFoldDB" id="A0A2D0N2E1"/>
<dbReference type="GO" id="GO:0000155">
    <property type="term" value="F:phosphorelay sensor kinase activity"/>
    <property type="evidence" value="ECO:0007669"/>
    <property type="project" value="InterPro"/>
</dbReference>
<keyword evidence="7" id="KW-1185">Reference proteome</keyword>
<evidence type="ECO:0000259" key="3">
    <source>
        <dbReference type="Pfam" id="PF06580"/>
    </source>
</evidence>
<evidence type="ECO:0000259" key="5">
    <source>
        <dbReference type="Pfam" id="PF07696"/>
    </source>
</evidence>
<feature type="transmembrane region" description="Helical" evidence="2">
    <location>
        <begin position="520"/>
        <end position="538"/>
    </location>
</feature>
<gene>
    <name evidence="6" type="ORF">CRP01_30370</name>
</gene>
<dbReference type="Pfam" id="PF07696">
    <property type="entry name" value="7TMR-DISMED2"/>
    <property type="match status" value="1"/>
</dbReference>
<feature type="domain" description="7TM-DISM receptor extracellular" evidence="4">
    <location>
        <begin position="375"/>
        <end position="596"/>
    </location>
</feature>
<proteinExistence type="predicted"/>
<dbReference type="Proteomes" id="UP000223913">
    <property type="component" value="Unassembled WGS sequence"/>
</dbReference>
<evidence type="ECO:0000259" key="4">
    <source>
        <dbReference type="Pfam" id="PF07695"/>
    </source>
</evidence>
<dbReference type="InterPro" id="IPR010559">
    <property type="entry name" value="Sig_transdc_His_kin_internal"/>
</dbReference>
<dbReference type="InterPro" id="IPR036890">
    <property type="entry name" value="HATPase_C_sf"/>
</dbReference>
<feature type="transmembrane region" description="Helical" evidence="2">
    <location>
        <begin position="477"/>
        <end position="500"/>
    </location>
</feature>
<feature type="domain" description="Signal transduction histidine kinase internal region" evidence="3">
    <location>
        <begin position="623"/>
        <end position="701"/>
    </location>
</feature>
<organism evidence="6 7">
    <name type="scientific">Flavilitoribacter nigricans (strain ATCC 23147 / DSM 23189 / NBRC 102662 / NCIMB 1420 / SS-2)</name>
    <name type="common">Lewinella nigricans</name>
    <dbReference type="NCBI Taxonomy" id="1122177"/>
    <lineage>
        <taxon>Bacteria</taxon>
        <taxon>Pseudomonadati</taxon>
        <taxon>Bacteroidota</taxon>
        <taxon>Saprospiria</taxon>
        <taxon>Saprospirales</taxon>
        <taxon>Lewinellaceae</taxon>
        <taxon>Flavilitoribacter</taxon>
    </lineage>
</organism>
<dbReference type="Pfam" id="PF06580">
    <property type="entry name" value="His_kinase"/>
    <property type="match status" value="1"/>
</dbReference>
<accession>A0A2D0N2E1</accession>
<dbReference type="Pfam" id="PF07695">
    <property type="entry name" value="7TMR-DISM_7TM"/>
    <property type="match status" value="1"/>
</dbReference>
<feature type="coiled-coil region" evidence="1">
    <location>
        <begin position="598"/>
        <end position="625"/>
    </location>
</feature>
<feature type="transmembrane region" description="Helical" evidence="2">
    <location>
        <begin position="576"/>
        <end position="596"/>
    </location>
</feature>
<feature type="domain" description="7TM-DISM receptor extracellular" evidence="5">
    <location>
        <begin position="58"/>
        <end position="177"/>
    </location>
</feature>
<reference evidence="6 7" key="1">
    <citation type="submission" date="2017-10" db="EMBL/GenBank/DDBJ databases">
        <title>The draft genome sequence of Lewinella nigricans NBRC 102662.</title>
        <authorList>
            <person name="Wang K."/>
        </authorList>
    </citation>
    <scope>NUCLEOTIDE SEQUENCE [LARGE SCALE GENOMIC DNA]</scope>
    <source>
        <strain evidence="6 7">NBRC 102662</strain>
    </source>
</reference>
<keyword evidence="2" id="KW-0472">Membrane</keyword>
<dbReference type="GO" id="GO:0016020">
    <property type="term" value="C:membrane"/>
    <property type="evidence" value="ECO:0007669"/>
    <property type="project" value="InterPro"/>
</dbReference>
<dbReference type="PANTHER" id="PTHR34220:SF7">
    <property type="entry name" value="SENSOR HISTIDINE KINASE YPDA"/>
    <property type="match status" value="1"/>
</dbReference>
<dbReference type="OrthoDB" id="607947at2"/>
<name>A0A2D0N2E1_FLAN2</name>
<evidence type="ECO:0000313" key="6">
    <source>
        <dbReference type="EMBL" id="PHN02691.1"/>
    </source>
</evidence>
<comment type="caution">
    <text evidence="6">The sequence shown here is derived from an EMBL/GenBank/DDBJ whole genome shotgun (WGS) entry which is preliminary data.</text>
</comment>
<dbReference type="InterPro" id="IPR011623">
    <property type="entry name" value="7TMR_DISM_rcpt_extracell_dom1"/>
</dbReference>
<feature type="transmembrane region" description="Helical" evidence="2">
    <location>
        <begin position="545"/>
        <end position="564"/>
    </location>
</feature>
<evidence type="ECO:0008006" key="8">
    <source>
        <dbReference type="Google" id="ProtNLM"/>
    </source>
</evidence>
<dbReference type="PANTHER" id="PTHR34220">
    <property type="entry name" value="SENSOR HISTIDINE KINASE YPDA"/>
    <property type="match status" value="1"/>
</dbReference>
<keyword evidence="2" id="KW-1133">Transmembrane helix</keyword>
<dbReference type="InterPro" id="IPR011622">
    <property type="entry name" value="7TMR_DISM_rcpt_extracell_dom2"/>
</dbReference>
<feature type="transmembrane region" description="Helical" evidence="2">
    <location>
        <begin position="404"/>
        <end position="422"/>
    </location>
</feature>
<keyword evidence="1" id="KW-0175">Coiled coil</keyword>
<evidence type="ECO:0000256" key="1">
    <source>
        <dbReference type="SAM" id="Coils"/>
    </source>
</evidence>
<feature type="transmembrane region" description="Helical" evidence="2">
    <location>
        <begin position="376"/>
        <end position="397"/>
    </location>
</feature>
<dbReference type="EMBL" id="PDUD01000037">
    <property type="protein sequence ID" value="PHN02691.1"/>
    <property type="molecule type" value="Genomic_DNA"/>
</dbReference>
<dbReference type="Gene3D" id="3.30.565.10">
    <property type="entry name" value="Histidine kinase-like ATPase, C-terminal domain"/>
    <property type="match status" value="1"/>
</dbReference>
<keyword evidence="2" id="KW-0812">Transmembrane</keyword>
<protein>
    <recommendedName>
        <fullName evidence="8">Signal transduction histidine kinase internal region domain-containing protein</fullName>
    </recommendedName>
</protein>
<dbReference type="SUPFAM" id="SSF55874">
    <property type="entry name" value="ATPase domain of HSP90 chaperone/DNA topoisomerase II/histidine kinase"/>
    <property type="match status" value="1"/>
</dbReference>
<evidence type="ECO:0000256" key="2">
    <source>
        <dbReference type="SAM" id="Phobius"/>
    </source>
</evidence>
<sequence>MPIFQEIELNTSMRTGILIIALTFRITFVIAQSSPVYRLTVNFEGLKAEREHANDLYQYTRVLEDPNGQWTYRDILTKEHAFGPNTTRSQKDLRKVFWVSLQLQSPERDSFLFSVGKLSEDHNLVDIYYESGDSLIHQRSGFRRRPAEKAVRRPGSYFWVYLPADTIWTVYIRVDNTYGDCSYCWRQPPKFPVSVYRIDPASLVHPENAYVLQELPKRKAPGIHNEVRMVDLQPYLEFYSDASCRQGLDSVLDDWDKGSYLSGYKLKDFPYDTCHWVRLRVVNTDTFERTRTLAYLDTRWKQISYFLPDAQGNYRRYEATPDANSQEAFSFSVPPQDSIILYVRYAARNQDNTYAINGSMVDIHPDDLRREQQKTMYKYLMLGGFLFFLIYSFLQLLLFRDRLLFYYVLGILGCILLAFLGLEDPVLFRFTPSVLSIPKMLDDPLSILAPALTVFGLLKFSQIVLDLKSHSPRFHRIANVMIVAYLVLSLLFVLDFFRFWMTGRPSDDICFGCYANSVRVWLNPVMALYIIIAGLWAYRKNIPLSGYFLVALLPVLLPILYNFLFKLNRLYYYEKFTFFLLGLFGTLVLFGLIVGARFKSMQMERSQAAQQKIKLQNELLQIESKALRAQMNPHFIFNCLNAIKGLIQEAAHKQAIHYLTLFSKFIRRVLQHSEEKQISLAEELEMSKLYIEMERLRFEGSFIYTVEVDRAVDTSFFKVPPMILQPFLENAIWHGLMHKDGEREVKLIVHPQGEGIICIVEDNGIGRTQSATLNLQRSGQHRSFGTRLILDRLQVNRQLYHSSFMVNIVDKMTNGRAAGTRVELSLGG</sequence>
<evidence type="ECO:0000313" key="7">
    <source>
        <dbReference type="Proteomes" id="UP000223913"/>
    </source>
</evidence>